<dbReference type="PANTHER" id="PTHR13056">
    <property type="entry name" value="VACUOLAR FUSION PROTEIN CCZ1 HOMOLOG-RELATED"/>
    <property type="match status" value="1"/>
</dbReference>
<accession>A0ABM3FK57</accession>
<dbReference type="RefSeq" id="XP_046588394.1">
    <property type="nucleotide sequence ID" value="XM_046732438.1"/>
</dbReference>
<feature type="domain" description="CCZ1/INTU second Longin" evidence="3">
    <location>
        <begin position="213"/>
        <end position="339"/>
    </location>
</feature>
<dbReference type="Proteomes" id="UP000829291">
    <property type="component" value="Chromosome 2"/>
</dbReference>
<comment type="similarity">
    <text evidence="1">Belongs to the CCZ1 family.</text>
</comment>
<evidence type="ECO:0000259" key="2">
    <source>
        <dbReference type="Pfam" id="PF19031"/>
    </source>
</evidence>
<gene>
    <name evidence="6" type="primary">LOC107221635</name>
</gene>
<evidence type="ECO:0000256" key="1">
    <source>
        <dbReference type="ARBA" id="ARBA00005352"/>
    </source>
</evidence>
<dbReference type="PANTHER" id="PTHR13056:SF0">
    <property type="entry name" value="VACUOLAR FUSION PROTEIN CCZ1 HOMOLOG-RELATED"/>
    <property type="match status" value="1"/>
</dbReference>
<sequence>MTSKTEITLEHFYIFNGTYAKKEGEEEKKILYYYPVSTDSETQIKNIGLGEAIIKFTHFLLIDRSFSPGQTCDYCHTHKTRQIYFEPEPDFWMVMIVGIPYLWKTKDDTEYIEYQHDEVSSSVCQAILKQTYAMFKLFMGSFNTILNDPDCGSVLLLKHKLDHFYSRYLPSLKLNNSDILDVFQGLQFLPLDKTTFLHVQCFMNLVEAMFSQVKYTAFLYNDQLVWSGLEPQDMQVVYNYLVSTLLPAHLETELHGGSMPRNSPSPFTTSHYGKFVTGPSSINEPSGIGKLPKVFINYSTTPVSLYLVVYRALSATICLFVDSKTSLLMDLFKSLDTFLGPQLTTLVSLVAEQCSKHVSFSAESCPKYLYFNKLNLAYKSTIHLDNRRCSNVLTTPEVLRIITDINNDTKKFKEAGEIVIKTMSEYWVVGKLSNLREFFVVTQQKNANLIEIDDEVRRLCDQQLKSIFFH</sequence>
<organism evidence="5 6">
    <name type="scientific">Neodiprion lecontei</name>
    <name type="common">Redheaded pine sawfly</name>
    <dbReference type="NCBI Taxonomy" id="441921"/>
    <lineage>
        <taxon>Eukaryota</taxon>
        <taxon>Metazoa</taxon>
        <taxon>Ecdysozoa</taxon>
        <taxon>Arthropoda</taxon>
        <taxon>Hexapoda</taxon>
        <taxon>Insecta</taxon>
        <taxon>Pterygota</taxon>
        <taxon>Neoptera</taxon>
        <taxon>Endopterygota</taxon>
        <taxon>Hymenoptera</taxon>
        <taxon>Tenthredinoidea</taxon>
        <taxon>Diprionidae</taxon>
        <taxon>Diprioninae</taxon>
        <taxon>Neodiprion</taxon>
    </lineage>
</organism>
<evidence type="ECO:0000313" key="5">
    <source>
        <dbReference type="Proteomes" id="UP000829291"/>
    </source>
</evidence>
<dbReference type="InterPro" id="IPR043987">
    <property type="entry name" value="CCZ1/INTU/HSP4_longin_1"/>
</dbReference>
<feature type="domain" description="CCZ1/INTU/HSP4 first Longin" evidence="2">
    <location>
        <begin position="9"/>
        <end position="140"/>
    </location>
</feature>
<dbReference type="Pfam" id="PF19031">
    <property type="entry name" value="Intu_longin_1"/>
    <property type="match status" value="1"/>
</dbReference>
<dbReference type="InterPro" id="IPR013176">
    <property type="entry name" value="Ccz1"/>
</dbReference>
<dbReference type="Pfam" id="PF19033">
    <property type="entry name" value="Intu_longin_3"/>
    <property type="match status" value="1"/>
</dbReference>
<dbReference type="InterPro" id="IPR043988">
    <property type="entry name" value="CCZ1/INTU_longin_2"/>
</dbReference>
<evidence type="ECO:0000259" key="3">
    <source>
        <dbReference type="Pfam" id="PF19032"/>
    </source>
</evidence>
<dbReference type="InterPro" id="IPR043989">
    <property type="entry name" value="CCZ1/INTU/HSP4_longin_3"/>
</dbReference>
<reference evidence="6" key="1">
    <citation type="submission" date="2025-08" db="UniProtKB">
        <authorList>
            <consortium name="RefSeq"/>
        </authorList>
    </citation>
    <scope>IDENTIFICATION</scope>
    <source>
        <tissue evidence="6">Thorax and Abdomen</tissue>
    </source>
</reference>
<evidence type="ECO:0000313" key="6">
    <source>
        <dbReference type="RefSeq" id="XP_046588394.1"/>
    </source>
</evidence>
<name>A0ABM3FK57_NEOLC</name>
<protein>
    <submittedName>
        <fullName evidence="6">Vacuolar fusion protein CCZ1 homolog isoform X1</fullName>
    </submittedName>
</protein>
<evidence type="ECO:0000259" key="4">
    <source>
        <dbReference type="Pfam" id="PF19033"/>
    </source>
</evidence>
<keyword evidence="5" id="KW-1185">Reference proteome</keyword>
<proteinExistence type="inferred from homology"/>
<feature type="domain" description="CCZ1/INTU/HPS4 third Longin" evidence="4">
    <location>
        <begin position="364"/>
        <end position="459"/>
    </location>
</feature>
<dbReference type="Pfam" id="PF19032">
    <property type="entry name" value="Intu_longin_2"/>
    <property type="match status" value="1"/>
</dbReference>
<dbReference type="GeneID" id="107221635"/>